<evidence type="ECO:0000313" key="5">
    <source>
        <dbReference type="Proteomes" id="UP001500167"/>
    </source>
</evidence>
<dbReference type="InterPro" id="IPR011429">
    <property type="entry name" value="Cyt_c_Planctomycete-type"/>
</dbReference>
<organism evidence="4 5">
    <name type="scientific">Sphingobacterium ginsenosidimutans</name>
    <dbReference type="NCBI Taxonomy" id="687845"/>
    <lineage>
        <taxon>Bacteria</taxon>
        <taxon>Pseudomonadati</taxon>
        <taxon>Bacteroidota</taxon>
        <taxon>Sphingobacteriia</taxon>
        <taxon>Sphingobacteriales</taxon>
        <taxon>Sphingobacteriaceae</taxon>
        <taxon>Sphingobacterium</taxon>
    </lineage>
</organism>
<sequence length="478" mass="53604">MMVFLEELMAFLGRFHPILVHLPIGILLIAFVMAFLELFKKENPYRPAIRLSLLLGSIAAVFAALSGFLLSRNGGYEIQVLNYHQWLGIVVAGCSILLYMLYREKSETLQWSKKIIRFRFWLFLILVVLLGITGHYGGTLTHGKGYFIEAMPQAMKKTFGMKESSEEVLIVENVQEAAVYDGIIQPILKQRCQSCHGDRKQEGGLALHTKESLLKGGENGKVLVDNKSKESELYARLILPEGHKKRMPPKGRTPISPDQIKLIAWWIDQGANFDKKVNQLTQTKEIAAILKKLETGEQEASPVLYADFPKAPDLPKDKVDAWQAKGIKIIPVAKENNLVLVNAINYPQFNDKDLQDLLAIKENIVQLKLGHTAITDQAFSTIKSMPVISRLHLENTKVSDEGLSQLKGLQKLIYLNLVGTKVTAKGLSNLKDIPNLKNVYIYQTGSQDSTALKALHGKVRIDTGNYRLPFIATDTVRF</sequence>
<reference evidence="5" key="1">
    <citation type="journal article" date="2019" name="Int. J. Syst. Evol. Microbiol.">
        <title>The Global Catalogue of Microorganisms (GCM) 10K type strain sequencing project: providing services to taxonomists for standard genome sequencing and annotation.</title>
        <authorList>
            <consortium name="The Broad Institute Genomics Platform"/>
            <consortium name="The Broad Institute Genome Sequencing Center for Infectious Disease"/>
            <person name="Wu L."/>
            <person name="Ma J."/>
        </authorList>
    </citation>
    <scope>NUCLEOTIDE SEQUENCE [LARGE SCALE GENOMIC DNA]</scope>
    <source>
        <strain evidence="5">JCM 16722</strain>
    </source>
</reference>
<accession>A0ABP7ZSM9</accession>
<name>A0ABP7ZSM9_9SPHI</name>
<comment type="caution">
    <text evidence="4">The sequence shown here is derived from an EMBL/GenBank/DDBJ whole genome shotgun (WGS) entry which is preliminary data.</text>
</comment>
<dbReference type="PANTHER" id="PTHR35889">
    <property type="entry name" value="CYCLOINULO-OLIGOSACCHARIDE FRUCTANOTRANSFERASE-RELATED"/>
    <property type="match status" value="1"/>
</dbReference>
<keyword evidence="1" id="KW-1133">Transmembrane helix</keyword>
<dbReference type="Gene3D" id="1.10.760.10">
    <property type="entry name" value="Cytochrome c-like domain"/>
    <property type="match status" value="1"/>
</dbReference>
<feature type="transmembrane region" description="Helical" evidence="1">
    <location>
        <begin position="20"/>
        <end position="39"/>
    </location>
</feature>
<dbReference type="InterPro" id="IPR032675">
    <property type="entry name" value="LRR_dom_sf"/>
</dbReference>
<dbReference type="SUPFAM" id="SSF46626">
    <property type="entry name" value="Cytochrome c"/>
    <property type="match status" value="1"/>
</dbReference>
<keyword evidence="1" id="KW-0472">Membrane</keyword>
<proteinExistence type="predicted"/>
<protein>
    <submittedName>
        <fullName evidence="4">Ribonuclease inhibitor</fullName>
    </submittedName>
</protein>
<dbReference type="PANTHER" id="PTHR35889:SF3">
    <property type="entry name" value="F-BOX DOMAIN-CONTAINING PROTEIN"/>
    <property type="match status" value="1"/>
</dbReference>
<dbReference type="RefSeq" id="WP_346084274.1">
    <property type="nucleotide sequence ID" value="NZ_BAAAZK010000002.1"/>
</dbReference>
<dbReference type="SUPFAM" id="SSF52047">
    <property type="entry name" value="RNI-like"/>
    <property type="match status" value="1"/>
</dbReference>
<dbReference type="Gene3D" id="3.80.10.10">
    <property type="entry name" value="Ribonuclease Inhibitor"/>
    <property type="match status" value="1"/>
</dbReference>
<feature type="domain" description="DUF2231" evidence="3">
    <location>
        <begin position="15"/>
        <end position="142"/>
    </location>
</feature>
<dbReference type="Proteomes" id="UP001500167">
    <property type="component" value="Unassembled WGS sequence"/>
</dbReference>
<dbReference type="InterPro" id="IPR036909">
    <property type="entry name" value="Cyt_c-like_dom_sf"/>
</dbReference>
<dbReference type="InterPro" id="IPR019251">
    <property type="entry name" value="DUF2231_TM"/>
</dbReference>
<dbReference type="EMBL" id="BAAAZK010000002">
    <property type="protein sequence ID" value="GAA4169510.1"/>
    <property type="molecule type" value="Genomic_DNA"/>
</dbReference>
<feature type="domain" description="Cytochrome C Planctomycete-type" evidence="2">
    <location>
        <begin position="192"/>
        <end position="251"/>
    </location>
</feature>
<dbReference type="Pfam" id="PF09990">
    <property type="entry name" value="DUF2231"/>
    <property type="match status" value="1"/>
</dbReference>
<evidence type="ECO:0000259" key="3">
    <source>
        <dbReference type="Pfam" id="PF09990"/>
    </source>
</evidence>
<keyword evidence="5" id="KW-1185">Reference proteome</keyword>
<feature type="transmembrane region" description="Helical" evidence="1">
    <location>
        <begin position="118"/>
        <end position="138"/>
    </location>
</feature>
<evidence type="ECO:0000259" key="2">
    <source>
        <dbReference type="Pfam" id="PF07635"/>
    </source>
</evidence>
<gene>
    <name evidence="4" type="ORF">GCM10022218_06470</name>
</gene>
<feature type="transmembrane region" description="Helical" evidence="1">
    <location>
        <begin position="51"/>
        <end position="71"/>
    </location>
</feature>
<dbReference type="Pfam" id="PF07635">
    <property type="entry name" value="PSCyt1"/>
    <property type="match status" value="1"/>
</dbReference>
<evidence type="ECO:0000313" key="4">
    <source>
        <dbReference type="EMBL" id="GAA4169510.1"/>
    </source>
</evidence>
<feature type="transmembrane region" description="Helical" evidence="1">
    <location>
        <begin position="83"/>
        <end position="102"/>
    </location>
</feature>
<keyword evidence="1" id="KW-0812">Transmembrane</keyword>
<evidence type="ECO:0000256" key="1">
    <source>
        <dbReference type="SAM" id="Phobius"/>
    </source>
</evidence>